<keyword evidence="4" id="KW-1185">Reference proteome</keyword>
<dbReference type="Pfam" id="PF04542">
    <property type="entry name" value="Sigma70_r2"/>
    <property type="match status" value="1"/>
</dbReference>
<gene>
    <name evidence="3" type="ORF">FMM06_12755</name>
</gene>
<evidence type="ECO:0000313" key="3">
    <source>
        <dbReference type="EMBL" id="TRW14562.1"/>
    </source>
</evidence>
<name>A0A552U8L7_9SPHN</name>
<comment type="caution">
    <text evidence="3">The sequence shown here is derived from an EMBL/GenBank/DDBJ whole genome shotgun (WGS) entry which is preliminary data.</text>
</comment>
<evidence type="ECO:0000313" key="4">
    <source>
        <dbReference type="Proteomes" id="UP000317894"/>
    </source>
</evidence>
<sequence length="424" mass="44860">MTGDARRAAETAARVAYGRLIASLAAWSRDIAGAEDALAEAFVAALRTWPERGIPDAPDAWLLTAARNNLRNRHRHDGIRAAAAQEIERRHDALAEAAPFPDERLKLLFVCAHPAIDAGIRTPLMLQTVLGLDAVRIASAFLVAPAAMGQRLVRAKAKIRDAGLRFEVPEGDALQGRLGDVLDAVYAAFGTGWDAVPGAATGTGDLAQEAIYLGRLLVELLPGEPEAQGLLALMLYCEARRSARRDAAGGFVPLDRQDATLWSRDMIVEAEGLLTAASRAGRFGRYGCEAAIQSVHVQRGVTGRTNHAALELLYDLLAAHAPGVGSTVGRAAAYVARDPAAALAQLDAARAAATERYQPWWVTRATALAALGRVAEARDAMSTAIGLTEDAAVRAWLLGVMDGWPQAAISSGARASNSHLRSPA</sequence>
<dbReference type="Pfam" id="PF20239">
    <property type="entry name" value="DUF6596"/>
    <property type="match status" value="1"/>
</dbReference>
<feature type="domain" description="RNA polymerase sigma-70 region 2" evidence="1">
    <location>
        <begin position="17"/>
        <end position="76"/>
    </location>
</feature>
<dbReference type="InterPro" id="IPR013325">
    <property type="entry name" value="RNA_pol_sigma_r2"/>
</dbReference>
<dbReference type="GO" id="GO:0003700">
    <property type="term" value="F:DNA-binding transcription factor activity"/>
    <property type="evidence" value="ECO:0007669"/>
    <property type="project" value="InterPro"/>
</dbReference>
<feature type="domain" description="DUF6596" evidence="2">
    <location>
        <begin position="177"/>
        <end position="277"/>
    </location>
</feature>
<evidence type="ECO:0000259" key="2">
    <source>
        <dbReference type="Pfam" id="PF20239"/>
    </source>
</evidence>
<accession>A0A552U8L7</accession>
<dbReference type="InterPro" id="IPR007627">
    <property type="entry name" value="RNA_pol_sigma70_r2"/>
</dbReference>
<dbReference type="EMBL" id="VJWA01000002">
    <property type="protein sequence ID" value="TRW14562.1"/>
    <property type="molecule type" value="Genomic_DNA"/>
</dbReference>
<dbReference type="GO" id="GO:0006352">
    <property type="term" value="P:DNA-templated transcription initiation"/>
    <property type="evidence" value="ECO:0007669"/>
    <property type="project" value="InterPro"/>
</dbReference>
<dbReference type="PANTHER" id="PTHR47756:SF2">
    <property type="entry name" value="BLL6612 PROTEIN"/>
    <property type="match status" value="1"/>
</dbReference>
<dbReference type="Gene3D" id="1.10.1740.10">
    <property type="match status" value="1"/>
</dbReference>
<dbReference type="InterPro" id="IPR046531">
    <property type="entry name" value="DUF6596"/>
</dbReference>
<dbReference type="AlphaFoldDB" id="A0A552U8L7"/>
<dbReference type="OrthoDB" id="9780299at2"/>
<dbReference type="SUPFAM" id="SSF88946">
    <property type="entry name" value="Sigma2 domain of RNA polymerase sigma factors"/>
    <property type="match status" value="1"/>
</dbReference>
<dbReference type="PANTHER" id="PTHR47756">
    <property type="entry name" value="BLL6612 PROTEIN-RELATED"/>
    <property type="match status" value="1"/>
</dbReference>
<proteinExistence type="predicted"/>
<organism evidence="3 4">
    <name type="scientific">Glacieibacterium frigidum</name>
    <dbReference type="NCBI Taxonomy" id="2593303"/>
    <lineage>
        <taxon>Bacteria</taxon>
        <taxon>Pseudomonadati</taxon>
        <taxon>Pseudomonadota</taxon>
        <taxon>Alphaproteobacteria</taxon>
        <taxon>Sphingomonadales</taxon>
        <taxon>Sphingosinicellaceae</taxon>
        <taxon>Glacieibacterium</taxon>
    </lineage>
</organism>
<dbReference type="RefSeq" id="WP_144237767.1">
    <property type="nucleotide sequence ID" value="NZ_VJWA01000002.1"/>
</dbReference>
<evidence type="ECO:0000259" key="1">
    <source>
        <dbReference type="Pfam" id="PF04542"/>
    </source>
</evidence>
<reference evidence="3 4" key="1">
    <citation type="submission" date="2019-07" db="EMBL/GenBank/DDBJ databases">
        <title>Novel species isolated from glacier.</title>
        <authorList>
            <person name="Liu Q."/>
            <person name="Xin Y.-H."/>
        </authorList>
    </citation>
    <scope>NUCLEOTIDE SEQUENCE [LARGE SCALE GENOMIC DNA]</scope>
    <source>
        <strain evidence="3 4">LB1R16</strain>
    </source>
</reference>
<dbReference type="Proteomes" id="UP000317894">
    <property type="component" value="Unassembled WGS sequence"/>
</dbReference>
<protein>
    <submittedName>
        <fullName evidence="3">RNA polymerase subunit sigma-70</fullName>
    </submittedName>
</protein>